<proteinExistence type="predicted"/>
<dbReference type="Proteomes" id="UP000719766">
    <property type="component" value="Unassembled WGS sequence"/>
</dbReference>
<evidence type="ECO:0000313" key="2">
    <source>
        <dbReference type="EMBL" id="KAG1810181.1"/>
    </source>
</evidence>
<keyword evidence="3" id="KW-1185">Reference proteome</keyword>
<feature type="compositionally biased region" description="Polar residues" evidence="1">
    <location>
        <begin position="161"/>
        <end position="171"/>
    </location>
</feature>
<comment type="caution">
    <text evidence="2">The sequence shown here is derived from an EMBL/GenBank/DDBJ whole genome shotgun (WGS) entry which is preliminary data.</text>
</comment>
<sequence>MNFRKTILRTVSVVLSSFGILLSVLAIFIQTLLPSHWQWAWSNPPPYAGEKSRRTIVARRVKRPVPRPVASPTSSFLRSTRSHETIRSSMVDGAVPQSHAHVDLPASLMPATKLPIQRSSHGEVSEAHRIFKRHTLPASPFVNSCRTIASLKQRSTHLKGRNSTGSFSSSVKIPDPPLRTQPYAAPYFFPAPGTLEAIDYVAKTREELLRPSEFMQTNTRNKRT</sequence>
<dbReference type="GeneID" id="64595000"/>
<gene>
    <name evidence="2" type="ORF">HD556DRAFT_1318628</name>
</gene>
<accession>A0A9P7J9H9</accession>
<name>A0A9P7J9H9_9AGAM</name>
<feature type="region of interest" description="Disordered" evidence="1">
    <location>
        <begin position="154"/>
        <end position="174"/>
    </location>
</feature>
<organism evidence="2 3">
    <name type="scientific">Suillus plorans</name>
    <dbReference type="NCBI Taxonomy" id="116603"/>
    <lineage>
        <taxon>Eukaryota</taxon>
        <taxon>Fungi</taxon>
        <taxon>Dikarya</taxon>
        <taxon>Basidiomycota</taxon>
        <taxon>Agaricomycotina</taxon>
        <taxon>Agaricomycetes</taxon>
        <taxon>Agaricomycetidae</taxon>
        <taxon>Boletales</taxon>
        <taxon>Suillineae</taxon>
        <taxon>Suillaceae</taxon>
        <taxon>Suillus</taxon>
    </lineage>
</organism>
<protein>
    <submittedName>
        <fullName evidence="2">Uncharacterized protein</fullName>
    </submittedName>
</protein>
<dbReference type="OrthoDB" id="3069322at2759"/>
<evidence type="ECO:0000313" key="3">
    <source>
        <dbReference type="Proteomes" id="UP000719766"/>
    </source>
</evidence>
<dbReference type="EMBL" id="JABBWE010000001">
    <property type="protein sequence ID" value="KAG1810181.1"/>
    <property type="molecule type" value="Genomic_DNA"/>
</dbReference>
<reference evidence="2" key="1">
    <citation type="journal article" date="2020" name="New Phytol.">
        <title>Comparative genomics reveals dynamic genome evolution in host specialist ectomycorrhizal fungi.</title>
        <authorList>
            <person name="Lofgren L.A."/>
            <person name="Nguyen N.H."/>
            <person name="Vilgalys R."/>
            <person name="Ruytinx J."/>
            <person name="Liao H.L."/>
            <person name="Branco S."/>
            <person name="Kuo A."/>
            <person name="LaButti K."/>
            <person name="Lipzen A."/>
            <person name="Andreopoulos W."/>
            <person name="Pangilinan J."/>
            <person name="Riley R."/>
            <person name="Hundley H."/>
            <person name="Na H."/>
            <person name="Barry K."/>
            <person name="Grigoriev I.V."/>
            <person name="Stajich J.E."/>
            <person name="Kennedy P.G."/>
        </authorList>
    </citation>
    <scope>NUCLEOTIDE SEQUENCE</scope>
    <source>
        <strain evidence="2">S12</strain>
    </source>
</reference>
<dbReference type="AlphaFoldDB" id="A0A9P7J9H9"/>
<dbReference type="RefSeq" id="XP_041167846.1">
    <property type="nucleotide sequence ID" value="XM_041301236.1"/>
</dbReference>
<evidence type="ECO:0000256" key="1">
    <source>
        <dbReference type="SAM" id="MobiDB-lite"/>
    </source>
</evidence>